<reference evidence="1 2" key="1">
    <citation type="submission" date="2012-07" db="EMBL/GenBank/DDBJ databases">
        <title>The Genome Sequence of Lactobacillus crispatus FB077-07.</title>
        <authorList>
            <consortium name="The Broad Institute Genome Sequencing Platform"/>
            <person name="Earl A."/>
            <person name="Ward D."/>
            <person name="Feldgarden M."/>
            <person name="Gevers D."/>
            <person name="Saerens B."/>
            <person name="Vaneechoutte M."/>
            <person name="Walker B."/>
            <person name="Young S.K."/>
            <person name="Zeng Q."/>
            <person name="Gargeya S."/>
            <person name="Fitzgerald M."/>
            <person name="Haas B."/>
            <person name="Abouelleil A."/>
            <person name="Alvarado L."/>
            <person name="Arachchi H.M."/>
            <person name="Berlin A.M."/>
            <person name="Chapman S.B."/>
            <person name="Goldberg J."/>
            <person name="Griggs A."/>
            <person name="Gujja S."/>
            <person name="Hansen M."/>
            <person name="Howarth C."/>
            <person name="Imamovic A."/>
            <person name="Larimer J."/>
            <person name="McCowen C."/>
            <person name="Montmayeur A."/>
            <person name="Murphy C."/>
            <person name="Neiman D."/>
            <person name="Pearson M."/>
            <person name="Priest M."/>
            <person name="Roberts A."/>
            <person name="Saif S."/>
            <person name="Shea T."/>
            <person name="Sisk P."/>
            <person name="Sykes S."/>
            <person name="Wortman J."/>
            <person name="Nusbaum C."/>
            <person name="Birren B."/>
        </authorList>
    </citation>
    <scope>NUCLEOTIDE SEQUENCE [LARGE SCALE GENOMIC DNA]</scope>
    <source>
        <strain evidence="1 2">FB077-07</strain>
    </source>
</reference>
<evidence type="ECO:0000313" key="2">
    <source>
        <dbReference type="Proteomes" id="UP000004722"/>
    </source>
</evidence>
<evidence type="ECO:0000313" key="1">
    <source>
        <dbReference type="EMBL" id="EKB81847.1"/>
    </source>
</evidence>
<protein>
    <submittedName>
        <fullName evidence="1">Uncharacterized protein</fullName>
    </submittedName>
</protein>
<dbReference type="Proteomes" id="UP000004722">
    <property type="component" value="Unassembled WGS sequence"/>
</dbReference>
<dbReference type="EMBL" id="AGZG01000003">
    <property type="protein sequence ID" value="EKB81847.1"/>
    <property type="molecule type" value="Genomic_DNA"/>
</dbReference>
<name>K1NZ74_9LACO</name>
<dbReference type="HOGENOM" id="CLU_3390005_0_0_9"/>
<dbReference type="AlphaFoldDB" id="K1NZ74"/>
<gene>
    <name evidence="1" type="ORF">HMPREF9249_00076</name>
</gene>
<proteinExistence type="predicted"/>
<accession>K1NZ74</accession>
<organism evidence="1 2">
    <name type="scientific">Lactobacillus crispatus FB077-07</name>
    <dbReference type="NCBI Taxonomy" id="883092"/>
    <lineage>
        <taxon>Bacteria</taxon>
        <taxon>Bacillati</taxon>
        <taxon>Bacillota</taxon>
        <taxon>Bacilli</taxon>
        <taxon>Lactobacillales</taxon>
        <taxon>Lactobacillaceae</taxon>
        <taxon>Lactobacillus</taxon>
    </lineage>
</organism>
<comment type="caution">
    <text evidence="1">The sequence shown here is derived from an EMBL/GenBank/DDBJ whole genome shotgun (WGS) entry which is preliminary data.</text>
</comment>
<sequence>MFMQSEQFIAKDVSFARKDVFSVRLVIRNVIN</sequence>